<dbReference type="EMBL" id="AP019810">
    <property type="protein sequence ID" value="BBM14955.1"/>
    <property type="molecule type" value="Genomic_DNA"/>
</dbReference>
<dbReference type="Proteomes" id="UP000509460">
    <property type="component" value="Chromosome"/>
</dbReference>
<gene>
    <name evidence="2" type="ORF">BTN92_15660</name>
    <name evidence="1" type="ORF">EM151A_1763</name>
</gene>
<dbReference type="OrthoDB" id="26294at2"/>
<protein>
    <submittedName>
        <fullName evidence="2">Excisionase</fullName>
    </submittedName>
</protein>
<dbReference type="Proteomes" id="UP000189299">
    <property type="component" value="Unassembled WGS sequence"/>
</dbReference>
<reference evidence="2 3" key="1">
    <citation type="submission" date="2016-12" db="EMBL/GenBank/DDBJ databases">
        <authorList>
            <person name="Song W.-J."/>
            <person name="Kurnit D.M."/>
        </authorList>
    </citation>
    <scope>NUCLEOTIDE SEQUENCE [LARGE SCALE GENOMIC DNA]</scope>
    <source>
        <strain evidence="2 3">CGB1038-1_S1</strain>
    </source>
</reference>
<accession>A0A1V2UA99</accession>
<evidence type="ECO:0000313" key="1">
    <source>
        <dbReference type="EMBL" id="BBM14955.1"/>
    </source>
</evidence>
<dbReference type="AlphaFoldDB" id="A0A1V2UA99"/>
<evidence type="ECO:0000313" key="2">
    <source>
        <dbReference type="EMBL" id="ONN40195.1"/>
    </source>
</evidence>
<proteinExistence type="predicted"/>
<evidence type="ECO:0000313" key="4">
    <source>
        <dbReference type="Proteomes" id="UP000509460"/>
    </source>
</evidence>
<reference evidence="1 4" key="2">
    <citation type="submission" date="2019-07" db="EMBL/GenBank/DDBJ databases">
        <title>antibiotic susceptibility of plant-derived lactic acid bacteria.</title>
        <authorList>
            <person name="Sugiyama M."/>
            <person name="Noda M."/>
        </authorList>
    </citation>
    <scope>NUCLEOTIDE SEQUENCE [LARGE SCALE GENOMIC DNA]</scope>
    <source>
        <strain evidence="1 4">15-1A</strain>
    </source>
</reference>
<sequence>MINLALVNLDDLKILLSEHSIPNEVWNSKQAADYLTVSVPTLHKEAELGKVPGVRIGKDWKFSSIALYQYVSKKEESK</sequence>
<dbReference type="RefSeq" id="WP_077152146.1">
    <property type="nucleotide sequence ID" value="NZ_AP019810.1"/>
</dbReference>
<organism evidence="2 3">
    <name type="scientific">Enterococcus mundtii</name>
    <dbReference type="NCBI Taxonomy" id="53346"/>
    <lineage>
        <taxon>Bacteria</taxon>
        <taxon>Bacillati</taxon>
        <taxon>Bacillota</taxon>
        <taxon>Bacilli</taxon>
        <taxon>Lactobacillales</taxon>
        <taxon>Enterococcaceae</taxon>
        <taxon>Enterococcus</taxon>
    </lineage>
</organism>
<name>A0A1V2UA99_ENTMU</name>
<evidence type="ECO:0000313" key="3">
    <source>
        <dbReference type="Proteomes" id="UP000189299"/>
    </source>
</evidence>
<dbReference type="EMBL" id="MSTR01000024">
    <property type="protein sequence ID" value="ONN40195.1"/>
    <property type="molecule type" value="Genomic_DNA"/>
</dbReference>